<dbReference type="GO" id="GO:0004375">
    <property type="term" value="F:glycine dehydrogenase (decarboxylating) activity"/>
    <property type="evidence" value="ECO:0007669"/>
    <property type="project" value="InterPro"/>
</dbReference>
<gene>
    <name evidence="1" type="ORF">GCM10017781_41230</name>
    <name evidence="2" type="ORF">HNQ07_004294</name>
</gene>
<dbReference type="EMBL" id="JACHFK010000015">
    <property type="protein sequence ID" value="MBB5378787.1"/>
    <property type="molecule type" value="Genomic_DNA"/>
</dbReference>
<dbReference type="AlphaFoldDB" id="A0A7W8NU03"/>
<sequence length="78" mass="9006">MQDVLIAAADSSLKHAPHTQDDLMQEEWTRAYSRETAAYPTGTQKQWQYWPSVDRVDNVYGDRNFVCSCPPVEDWVEA</sequence>
<accession>A0A7W8NU03</accession>
<evidence type="ECO:0000313" key="1">
    <source>
        <dbReference type="EMBL" id="GHF60738.1"/>
    </source>
</evidence>
<evidence type="ECO:0008006" key="5">
    <source>
        <dbReference type="Google" id="ProtNLM"/>
    </source>
</evidence>
<dbReference type="GO" id="GO:0030170">
    <property type="term" value="F:pyridoxal phosphate binding"/>
    <property type="evidence" value="ECO:0007669"/>
    <property type="project" value="TreeGrafter"/>
</dbReference>
<reference evidence="4" key="2">
    <citation type="journal article" date="2019" name="Int. J. Syst. Evol. Microbiol.">
        <title>The Global Catalogue of Microorganisms (GCM) 10K type strain sequencing project: providing services to taxonomists for standard genome sequencing and annotation.</title>
        <authorList>
            <consortium name="The Broad Institute Genomics Platform"/>
            <consortium name="The Broad Institute Genome Sequencing Center for Infectious Disease"/>
            <person name="Wu L."/>
            <person name="Ma J."/>
        </authorList>
    </citation>
    <scope>NUCLEOTIDE SEQUENCE [LARGE SCALE GENOMIC DNA]</scope>
    <source>
        <strain evidence="4">CGMCC 1.18437</strain>
    </source>
</reference>
<dbReference type="EMBL" id="BNAJ01000014">
    <property type="protein sequence ID" value="GHF60738.1"/>
    <property type="molecule type" value="Genomic_DNA"/>
</dbReference>
<name>A0A7W8NU03_9DEIO</name>
<dbReference type="GO" id="GO:0005829">
    <property type="term" value="C:cytosol"/>
    <property type="evidence" value="ECO:0007669"/>
    <property type="project" value="TreeGrafter"/>
</dbReference>
<dbReference type="GO" id="GO:0005960">
    <property type="term" value="C:glycine cleavage complex"/>
    <property type="evidence" value="ECO:0007669"/>
    <property type="project" value="TreeGrafter"/>
</dbReference>
<evidence type="ECO:0000313" key="3">
    <source>
        <dbReference type="Proteomes" id="UP000539473"/>
    </source>
</evidence>
<keyword evidence="4" id="KW-1185">Reference proteome</keyword>
<dbReference type="InterPro" id="IPR020581">
    <property type="entry name" value="GDC_P"/>
</dbReference>
<dbReference type="GO" id="GO:0019464">
    <property type="term" value="P:glycine decarboxylation via glycine cleavage system"/>
    <property type="evidence" value="ECO:0007669"/>
    <property type="project" value="TreeGrafter"/>
</dbReference>
<dbReference type="PANTHER" id="PTHR11773">
    <property type="entry name" value="GLYCINE DEHYDROGENASE, DECARBOXYLATING"/>
    <property type="match status" value="1"/>
</dbReference>
<reference evidence="2 3" key="3">
    <citation type="submission" date="2020-08" db="EMBL/GenBank/DDBJ databases">
        <title>Genomic Encyclopedia of Type Strains, Phase IV (KMG-IV): sequencing the most valuable type-strain genomes for metagenomic binning, comparative biology and taxonomic classification.</title>
        <authorList>
            <person name="Goeker M."/>
        </authorList>
    </citation>
    <scope>NUCLEOTIDE SEQUENCE [LARGE SCALE GENOMIC DNA]</scope>
    <source>
        <strain evidence="2 3">DSM 27521</strain>
    </source>
</reference>
<proteinExistence type="predicted"/>
<comment type="caution">
    <text evidence="2">The sequence shown here is derived from an EMBL/GenBank/DDBJ whole genome shotgun (WGS) entry which is preliminary data.</text>
</comment>
<reference evidence="1" key="4">
    <citation type="submission" date="2024-05" db="EMBL/GenBank/DDBJ databases">
        <authorList>
            <person name="Sun Q."/>
            <person name="Zhou Y."/>
        </authorList>
    </citation>
    <scope>NUCLEOTIDE SEQUENCE</scope>
    <source>
        <strain evidence="1">CGMCC 1.18437</strain>
    </source>
</reference>
<protein>
    <recommendedName>
        <fullName evidence="5">Glycine dehydrogenase (aminomethyl-transferring)</fullName>
    </recommendedName>
</protein>
<dbReference type="Proteomes" id="UP000539473">
    <property type="component" value="Unassembled WGS sequence"/>
</dbReference>
<dbReference type="GO" id="GO:0016594">
    <property type="term" value="F:glycine binding"/>
    <property type="evidence" value="ECO:0007669"/>
    <property type="project" value="TreeGrafter"/>
</dbReference>
<evidence type="ECO:0000313" key="2">
    <source>
        <dbReference type="EMBL" id="MBB5378787.1"/>
    </source>
</evidence>
<evidence type="ECO:0000313" key="4">
    <source>
        <dbReference type="Proteomes" id="UP000619376"/>
    </source>
</evidence>
<dbReference type="PANTHER" id="PTHR11773:SF1">
    <property type="entry name" value="GLYCINE DEHYDROGENASE (DECARBOXYLATING), MITOCHONDRIAL"/>
    <property type="match status" value="1"/>
</dbReference>
<organism evidence="2 3">
    <name type="scientific">Deinococcus metalli</name>
    <dbReference type="NCBI Taxonomy" id="1141878"/>
    <lineage>
        <taxon>Bacteria</taxon>
        <taxon>Thermotogati</taxon>
        <taxon>Deinococcota</taxon>
        <taxon>Deinococci</taxon>
        <taxon>Deinococcales</taxon>
        <taxon>Deinococcaceae</taxon>
        <taxon>Deinococcus</taxon>
    </lineage>
</organism>
<reference evidence="1" key="1">
    <citation type="journal article" date="2014" name="Int. J. Syst. Evol. Microbiol.">
        <title>Complete genome of a new Firmicutes species belonging to the dominant human colonic microbiota ('Ruminococcus bicirculans') reveals two chromosomes and a selective capacity to utilize plant glucans.</title>
        <authorList>
            <consortium name="NISC Comparative Sequencing Program"/>
            <person name="Wegmann U."/>
            <person name="Louis P."/>
            <person name="Goesmann A."/>
            <person name="Henrissat B."/>
            <person name="Duncan S.H."/>
            <person name="Flint H.J."/>
        </authorList>
    </citation>
    <scope>NUCLEOTIDE SEQUENCE</scope>
    <source>
        <strain evidence="1">CGMCC 1.18437</strain>
    </source>
</reference>
<dbReference type="Proteomes" id="UP000619376">
    <property type="component" value="Unassembled WGS sequence"/>
</dbReference>